<feature type="transmembrane region" description="Helical" evidence="1">
    <location>
        <begin position="7"/>
        <end position="24"/>
    </location>
</feature>
<dbReference type="AlphaFoldDB" id="A0A202CDZ2"/>
<evidence type="ECO:0000313" key="3">
    <source>
        <dbReference type="Proteomes" id="UP000196355"/>
    </source>
</evidence>
<dbReference type="InterPro" id="IPR025059">
    <property type="entry name" value="DUF3997"/>
</dbReference>
<evidence type="ECO:0008006" key="4">
    <source>
        <dbReference type="Google" id="ProtNLM"/>
    </source>
</evidence>
<keyword evidence="1" id="KW-0472">Membrane</keyword>
<evidence type="ECO:0000313" key="2">
    <source>
        <dbReference type="EMBL" id="OVE61802.1"/>
    </source>
</evidence>
<dbReference type="Pfam" id="PF13162">
    <property type="entry name" value="DUF3997"/>
    <property type="match status" value="1"/>
</dbReference>
<sequence length="160" mass="18696">MRKYLKVTVFFIGIILFLLIIGLLRSNKIPLGLPFAFGPGVQDFTKDLTGNYTLYRNSAQEIFIAPDDGWDSETAIIPAKVIKVNIYQEFIIAERHGMKRMNVHDSMDTLEIPDKESTDYWILNTEENYVLKNLKKNDFKRKRESLKIPEKIDLIDVYEY</sequence>
<keyword evidence="3" id="KW-1185">Reference proteome</keyword>
<dbReference type="EMBL" id="MVAG01000057">
    <property type="protein sequence ID" value="OVE61802.1"/>
    <property type="molecule type" value="Genomic_DNA"/>
</dbReference>
<proteinExistence type="predicted"/>
<reference evidence="3" key="1">
    <citation type="submission" date="2017-02" db="EMBL/GenBank/DDBJ databases">
        <authorList>
            <person name="Tetz G."/>
            <person name="Tetz V."/>
        </authorList>
    </citation>
    <scope>NUCLEOTIDE SEQUENCE [LARGE SCALE GENOMIC DNA]</scope>
    <source>
        <strain evidence="3">VT16-26</strain>
    </source>
</reference>
<comment type="caution">
    <text evidence="2">The sequence shown here is derived from an EMBL/GenBank/DDBJ whole genome shotgun (WGS) entry which is preliminary data.</text>
</comment>
<evidence type="ECO:0000256" key="1">
    <source>
        <dbReference type="SAM" id="Phobius"/>
    </source>
</evidence>
<name>A0A202CDZ2_9FLAO</name>
<keyword evidence="1" id="KW-1133">Transmembrane helix</keyword>
<accession>A0A202CDZ2</accession>
<dbReference type="RefSeq" id="WP_087706358.1">
    <property type="nucleotide sequence ID" value="NZ_JBCNMG010000005.1"/>
</dbReference>
<gene>
    <name evidence="2" type="ORF">B0E34_02140</name>
</gene>
<dbReference type="Proteomes" id="UP000196355">
    <property type="component" value="Unassembled WGS sequence"/>
</dbReference>
<protein>
    <recommendedName>
        <fullName evidence="4">DUF3997 domain-containing protein</fullName>
    </recommendedName>
</protein>
<keyword evidence="1" id="KW-0812">Transmembrane</keyword>
<organism evidence="2 3">
    <name type="scientific">Chryseobacterium mucoviscidosis</name>
    <dbReference type="NCBI Taxonomy" id="1945581"/>
    <lineage>
        <taxon>Bacteria</taxon>
        <taxon>Pseudomonadati</taxon>
        <taxon>Bacteroidota</taxon>
        <taxon>Flavobacteriia</taxon>
        <taxon>Flavobacteriales</taxon>
        <taxon>Weeksellaceae</taxon>
        <taxon>Chryseobacterium group</taxon>
        <taxon>Chryseobacterium</taxon>
    </lineage>
</organism>